<accession>A0A074LUK3</accession>
<evidence type="ECO:0000313" key="2">
    <source>
        <dbReference type="Proteomes" id="UP000027931"/>
    </source>
</evidence>
<organism evidence="1 2">
    <name type="scientific">Tumebacillus flagellatus</name>
    <dbReference type="NCBI Taxonomy" id="1157490"/>
    <lineage>
        <taxon>Bacteria</taxon>
        <taxon>Bacillati</taxon>
        <taxon>Bacillota</taxon>
        <taxon>Bacilli</taxon>
        <taxon>Bacillales</taxon>
        <taxon>Alicyclobacillaceae</taxon>
        <taxon>Tumebacillus</taxon>
    </lineage>
</organism>
<gene>
    <name evidence="1" type="ORF">EL26_05805</name>
</gene>
<dbReference type="RefSeq" id="WP_038085393.1">
    <property type="nucleotide sequence ID" value="NZ_JMIR01000005.1"/>
</dbReference>
<sequence>MANFDFDQYPALGLTAISRAGRVNFFDGHVGAAMLAAFFIQRDQEVPEHVREGLSRICEGYQAEHPEWFELFPEEQADPALLAHVVAGIRNNASVLRRSGHGVTFGTLALRALIEFPQLCTPSIVEGLAICLEQTLKDRANRYYGISDYLNLTPEELGLEPYADVDEMVQRAFDELDVVVPDGVYNEQFYFFTGELEHGVTFAQALVDLGRLGYEDIQREGMRWHRLQMHLNAQRPAEVLERQIVESGFTSVLDPAYWSHSYEDPHAIKVPYAALELLPRVQNRAEAERGVCKILTQAK</sequence>
<reference evidence="1 2" key="1">
    <citation type="journal article" date="2013" name="Int. J. Syst. Evol. Microbiol.">
        <title>Tumebacillus flagellatus sp. nov., an alpha-amylase/pullulanase-producing bacterium isolated from cassava wastewater.</title>
        <authorList>
            <person name="Wang Q."/>
            <person name="Xie N."/>
            <person name="Qin Y."/>
            <person name="Shen N."/>
            <person name="Zhu J."/>
            <person name="Mi H."/>
            <person name="Huang R."/>
        </authorList>
    </citation>
    <scope>NUCLEOTIDE SEQUENCE [LARGE SCALE GENOMIC DNA]</scope>
    <source>
        <strain evidence="1 2">GST4</strain>
    </source>
</reference>
<dbReference type="EMBL" id="JMIR01000005">
    <property type="protein sequence ID" value="KEO84280.1"/>
    <property type="molecule type" value="Genomic_DNA"/>
</dbReference>
<dbReference type="Proteomes" id="UP000027931">
    <property type="component" value="Unassembled WGS sequence"/>
</dbReference>
<proteinExistence type="predicted"/>
<name>A0A074LUK3_9BACL</name>
<keyword evidence="2" id="KW-1185">Reference proteome</keyword>
<protein>
    <submittedName>
        <fullName evidence="1">Uncharacterized protein</fullName>
    </submittedName>
</protein>
<dbReference type="AlphaFoldDB" id="A0A074LUK3"/>
<dbReference type="eggNOG" id="ENOG502ZJE7">
    <property type="taxonomic scope" value="Bacteria"/>
</dbReference>
<evidence type="ECO:0000313" key="1">
    <source>
        <dbReference type="EMBL" id="KEO84280.1"/>
    </source>
</evidence>
<dbReference type="OrthoDB" id="2380125at2"/>
<comment type="caution">
    <text evidence="1">The sequence shown here is derived from an EMBL/GenBank/DDBJ whole genome shotgun (WGS) entry which is preliminary data.</text>
</comment>
<dbReference type="STRING" id="1157490.EL26_05805"/>